<accession>A0A162SKP4</accession>
<dbReference type="STRING" id="1121326.CLMAG_31680"/>
<dbReference type="InterPro" id="IPR041069">
    <property type="entry name" value="FeoB_Cyto"/>
</dbReference>
<evidence type="ECO:0000256" key="8">
    <source>
        <dbReference type="ARBA" id="ARBA00023134"/>
    </source>
</evidence>
<dbReference type="PROSITE" id="PS51711">
    <property type="entry name" value="G_FEOB"/>
    <property type="match status" value="1"/>
</dbReference>
<dbReference type="SUPFAM" id="SSF52540">
    <property type="entry name" value="P-loop containing nucleoside triphosphate hydrolases"/>
    <property type="match status" value="1"/>
</dbReference>
<dbReference type="PANTHER" id="PTHR43185">
    <property type="entry name" value="FERROUS IRON TRANSPORT PROTEIN B"/>
    <property type="match status" value="1"/>
</dbReference>
<name>A0A162SKP4_9CLOT</name>
<dbReference type="InterPro" id="IPR011642">
    <property type="entry name" value="Gate_dom"/>
</dbReference>
<protein>
    <recommendedName>
        <fullName evidence="10 13">Ferrous iron transport protein B</fullName>
    </recommendedName>
</protein>
<dbReference type="NCBIfam" id="TIGR00437">
    <property type="entry name" value="feoB"/>
    <property type="match status" value="1"/>
</dbReference>
<evidence type="ECO:0000256" key="4">
    <source>
        <dbReference type="ARBA" id="ARBA00022475"/>
    </source>
</evidence>
<evidence type="ECO:0000313" key="16">
    <source>
        <dbReference type="Proteomes" id="UP000076603"/>
    </source>
</evidence>
<dbReference type="InterPro" id="IPR030389">
    <property type="entry name" value="G_FEOB_dom"/>
</dbReference>
<feature type="binding site" evidence="11">
    <location>
        <begin position="33"/>
        <end position="40"/>
    </location>
    <ligand>
        <name>GTP</name>
        <dbReference type="ChEBI" id="CHEBI:37565"/>
        <label>1</label>
    </ligand>
</feature>
<feature type="binding site" evidence="12">
    <location>
        <position position="47"/>
    </location>
    <ligand>
        <name>Mg(2+)</name>
        <dbReference type="ChEBI" id="CHEBI:18420"/>
        <label>2</label>
    </ligand>
</feature>
<evidence type="ECO:0000256" key="12">
    <source>
        <dbReference type="PIRSR" id="PIRSR603373-2"/>
    </source>
</evidence>
<organism evidence="15 16">
    <name type="scientific">Clostridium magnum DSM 2767</name>
    <dbReference type="NCBI Taxonomy" id="1121326"/>
    <lineage>
        <taxon>Bacteria</taxon>
        <taxon>Bacillati</taxon>
        <taxon>Bacillota</taxon>
        <taxon>Clostridia</taxon>
        <taxon>Eubacteriales</taxon>
        <taxon>Clostridiaceae</taxon>
        <taxon>Clostridium</taxon>
    </lineage>
</organism>
<feature type="domain" description="FeoB-type G" evidence="14">
    <location>
        <begin position="26"/>
        <end position="188"/>
    </location>
</feature>
<keyword evidence="16" id="KW-1185">Reference proteome</keyword>
<feature type="binding site" evidence="11">
    <location>
        <begin position="79"/>
        <end position="82"/>
    </location>
    <ligand>
        <name>GTP</name>
        <dbReference type="ChEBI" id="CHEBI:37565"/>
        <label>1</label>
    </ligand>
</feature>
<evidence type="ECO:0000313" key="15">
    <source>
        <dbReference type="EMBL" id="KZL91409.1"/>
    </source>
</evidence>
<keyword evidence="13" id="KW-0406">Ion transport</keyword>
<feature type="transmembrane region" description="Helical" evidence="13">
    <location>
        <begin position="647"/>
        <end position="669"/>
    </location>
</feature>
<keyword evidence="6 11" id="KW-0547">Nucleotide-binding</keyword>
<sequence>MGLTNTSTGAGVLEKELRIDKTTSKDKIIALAGNPNVGKSTVFNNLTGLNQHTGNWPGKTVTNAQGKYYYKDLNFILVDIPGTYSLMASSVEEEVARDFICFGNPDTTVIVVDATCLERNLNLVLQTLEITSKVVICVNLMDEAKRKGISIDLEELSKQLGVPVVGTSAVNKKSLDKLMDAVFEVASNKTTPNTINIVYDELIEKALSKVEEAVKSLLQDKLNPRWLALKLIEGDKKLLASINNYLNFNLTEEDNLIKEVNEVRAFLNEQKIDSDTFRDKIVCKLVSTAEKINKTVVSVKNEHYNSTDRKIDKYLTSKKFGIPIMILLLGVVFWLTITGANIPSEIIATGLFWFQDRLTDFFTWLGTPPWVHGLLVMGMYRTLAWVVSVMLPPMAIFFPLFTLLEDLGYLPRVAFNLDNFFKKACACGKQALTMCMGFGCNAAGIVGCRIIDSPRERLIAVITNNFVPCNGRFPTLIAIITMFFAGIIARPFQSVVSTLILTSVIILGVIITLTISKILSKTILKGIPSTFTLELPPYRKPQVSKIIIRSIFDRTLFVLARAVVVAAPAGLVIWSMANIHISNISLLTHCANFFDPFAKLIGLDGYILMAFILGFPANEIVVPIIIMSYMSTGSIVEFDSLEQLRTLLVSHGWTWLTAVCTMLFSLMHWPCATTCLTIKKETQSLKWTIISFLVPTVTGIAICFIVASTVRLIGLV</sequence>
<comment type="subcellular location">
    <subcellularLocation>
        <location evidence="2 13">Cell membrane</location>
        <topology evidence="2 13">Multi-pass membrane protein</topology>
    </subcellularLocation>
</comment>
<evidence type="ECO:0000256" key="6">
    <source>
        <dbReference type="ARBA" id="ARBA00022741"/>
    </source>
</evidence>
<dbReference type="InterPro" id="IPR027417">
    <property type="entry name" value="P-loop_NTPase"/>
</dbReference>
<dbReference type="Pfam" id="PF07670">
    <property type="entry name" value="Gate"/>
    <property type="match status" value="2"/>
</dbReference>
<feature type="transmembrane region" description="Helical" evidence="13">
    <location>
        <begin position="320"/>
        <end position="342"/>
    </location>
</feature>
<dbReference type="Gene3D" id="3.40.50.300">
    <property type="entry name" value="P-loop containing nucleotide triphosphate hydrolases"/>
    <property type="match status" value="1"/>
</dbReference>
<dbReference type="EMBL" id="LWAE01000003">
    <property type="protein sequence ID" value="KZL91409.1"/>
    <property type="molecule type" value="Genomic_DNA"/>
</dbReference>
<dbReference type="PATRIC" id="fig|1121326.3.peg.3197"/>
<keyword evidence="8 11" id="KW-0342">GTP-binding</keyword>
<dbReference type="Pfam" id="PF07664">
    <property type="entry name" value="FeoB_C"/>
    <property type="match status" value="1"/>
</dbReference>
<evidence type="ECO:0000256" key="3">
    <source>
        <dbReference type="ARBA" id="ARBA00022448"/>
    </source>
</evidence>
<dbReference type="GO" id="GO:0005525">
    <property type="term" value="F:GTP binding"/>
    <property type="evidence" value="ECO:0007669"/>
    <property type="project" value="UniProtKB-KW"/>
</dbReference>
<keyword evidence="13" id="KW-0410">Iron transport</keyword>
<evidence type="ECO:0000259" key="14">
    <source>
        <dbReference type="PROSITE" id="PS51711"/>
    </source>
</evidence>
<keyword evidence="12" id="KW-0479">Metal-binding</keyword>
<evidence type="ECO:0000256" key="2">
    <source>
        <dbReference type="ARBA" id="ARBA00004651"/>
    </source>
</evidence>
<keyword evidence="12" id="KW-0460">Magnesium</keyword>
<evidence type="ECO:0000256" key="9">
    <source>
        <dbReference type="ARBA" id="ARBA00023136"/>
    </source>
</evidence>
<reference evidence="15 16" key="1">
    <citation type="submission" date="2016-04" db="EMBL/GenBank/DDBJ databases">
        <title>Genome sequence of Clostridium magnum DSM 2767.</title>
        <authorList>
            <person name="Poehlein A."/>
            <person name="Uhlig R."/>
            <person name="Fischer R."/>
            <person name="Bahl H."/>
            <person name="Daniel R."/>
        </authorList>
    </citation>
    <scope>NUCLEOTIDE SEQUENCE [LARGE SCALE GENOMIC DNA]</scope>
    <source>
        <strain evidence="15 16">DSM 2767</strain>
    </source>
</reference>
<evidence type="ECO:0000256" key="5">
    <source>
        <dbReference type="ARBA" id="ARBA00022692"/>
    </source>
</evidence>
<evidence type="ECO:0000256" key="10">
    <source>
        <dbReference type="NCBIfam" id="TIGR00437"/>
    </source>
</evidence>
<dbReference type="RefSeq" id="WP_066624062.1">
    <property type="nucleotide sequence ID" value="NZ_FQXL01000005.1"/>
</dbReference>
<evidence type="ECO:0000256" key="13">
    <source>
        <dbReference type="RuleBase" id="RU362098"/>
    </source>
</evidence>
<dbReference type="AlphaFoldDB" id="A0A162SKP4"/>
<dbReference type="GO" id="GO:0046872">
    <property type="term" value="F:metal ion binding"/>
    <property type="evidence" value="ECO:0007669"/>
    <property type="project" value="UniProtKB-KW"/>
</dbReference>
<dbReference type="FunFam" id="3.40.50.300:FF:000969">
    <property type="entry name" value="Ferrous iron transporter B"/>
    <property type="match status" value="1"/>
</dbReference>
<comment type="function">
    <text evidence="1 13">Probable transporter of a GTP-driven Fe(2+) uptake system.</text>
</comment>
<comment type="similarity">
    <text evidence="13">Belongs to the TRAFAC class TrmE-Era-EngA-EngB-Septin-like GTPase superfamily. FeoB GTPase (TC 9.A.8) family.</text>
</comment>
<dbReference type="CDD" id="cd01879">
    <property type="entry name" value="FeoB"/>
    <property type="match status" value="1"/>
</dbReference>
<keyword evidence="9 13" id="KW-0472">Membrane</keyword>
<dbReference type="PANTHER" id="PTHR43185:SF2">
    <property type="entry name" value="FERROUS IRON TRANSPORT PROTEIN B"/>
    <property type="match status" value="1"/>
</dbReference>
<keyword evidence="7 13" id="KW-1133">Transmembrane helix</keyword>
<feature type="transmembrane region" description="Helical" evidence="13">
    <location>
        <begin position="473"/>
        <end position="489"/>
    </location>
</feature>
<dbReference type="Pfam" id="PF17910">
    <property type="entry name" value="FeoB_Cyto"/>
    <property type="match status" value="1"/>
</dbReference>
<dbReference type="Proteomes" id="UP000076603">
    <property type="component" value="Unassembled WGS sequence"/>
</dbReference>
<feature type="transmembrane region" description="Helical" evidence="13">
    <location>
        <begin position="689"/>
        <end position="713"/>
    </location>
</feature>
<proteinExistence type="inferred from homology"/>
<keyword evidence="4" id="KW-1003">Cell membrane</keyword>
<feature type="binding site" evidence="11">
    <location>
        <begin position="139"/>
        <end position="142"/>
    </location>
    <ligand>
        <name>GTP</name>
        <dbReference type="ChEBI" id="CHEBI:37565"/>
        <label>1</label>
    </ligand>
</feature>
<feature type="transmembrane region" description="Helical" evidence="13">
    <location>
        <begin position="606"/>
        <end position="626"/>
    </location>
</feature>
<dbReference type="InterPro" id="IPR050860">
    <property type="entry name" value="FeoB_GTPase"/>
</dbReference>
<keyword evidence="13" id="KW-0408">Iron</keyword>
<feature type="transmembrane region" description="Helical" evidence="13">
    <location>
        <begin position="495"/>
        <end position="515"/>
    </location>
</feature>
<dbReference type="OrthoDB" id="9809127at2"/>
<keyword evidence="3 13" id="KW-0813">Transport</keyword>
<feature type="binding site" evidence="12">
    <location>
        <position position="44"/>
    </location>
    <ligand>
        <name>Mg(2+)</name>
        <dbReference type="ChEBI" id="CHEBI:18420"/>
        <label>2</label>
    </ligand>
</feature>
<evidence type="ECO:0000256" key="11">
    <source>
        <dbReference type="PIRSR" id="PIRSR603373-1"/>
    </source>
</evidence>
<keyword evidence="5 13" id="KW-0812">Transmembrane</keyword>
<feature type="binding site" evidence="12">
    <location>
        <position position="48"/>
    </location>
    <ligand>
        <name>Mg(2+)</name>
        <dbReference type="ChEBI" id="CHEBI:18420"/>
        <label>2</label>
    </ligand>
</feature>
<feature type="transmembrane region" description="Helical" evidence="13">
    <location>
        <begin position="383"/>
        <end position="404"/>
    </location>
</feature>
<comment type="caution">
    <text evidence="15">The sequence shown here is derived from an EMBL/GenBank/DDBJ whole genome shotgun (WGS) entry which is preliminary data.</text>
</comment>
<feature type="transmembrane region" description="Helical" evidence="13">
    <location>
        <begin position="555"/>
        <end position="577"/>
    </location>
</feature>
<dbReference type="InterPro" id="IPR011640">
    <property type="entry name" value="Fe2_transport_prot_B_C"/>
</dbReference>
<dbReference type="GO" id="GO:0005886">
    <property type="term" value="C:plasma membrane"/>
    <property type="evidence" value="ECO:0007669"/>
    <property type="project" value="UniProtKB-SubCell"/>
</dbReference>
<dbReference type="Gene3D" id="1.10.287.1770">
    <property type="match status" value="1"/>
</dbReference>
<dbReference type="InterPro" id="IPR003373">
    <property type="entry name" value="Fe2_transport_prot-B"/>
</dbReference>
<evidence type="ECO:0000256" key="1">
    <source>
        <dbReference type="ARBA" id="ARBA00003926"/>
    </source>
</evidence>
<evidence type="ECO:0000256" key="7">
    <source>
        <dbReference type="ARBA" id="ARBA00022989"/>
    </source>
</evidence>
<gene>
    <name evidence="15" type="primary">feoB_2</name>
    <name evidence="15" type="ORF">CLMAG_31680</name>
</gene>
<dbReference type="GO" id="GO:0015093">
    <property type="term" value="F:ferrous iron transmembrane transporter activity"/>
    <property type="evidence" value="ECO:0007669"/>
    <property type="project" value="UniProtKB-UniRule"/>
</dbReference>
<dbReference type="Pfam" id="PF02421">
    <property type="entry name" value="FeoB_N"/>
    <property type="match status" value="1"/>
</dbReference>